<accession>A0A1C0YV20</accession>
<dbReference type="AlphaFoldDB" id="A0A1C0YV20"/>
<dbReference type="EMBL" id="MATO01000032">
    <property type="protein sequence ID" value="OCS90984.1"/>
    <property type="molecule type" value="Genomic_DNA"/>
</dbReference>
<proteinExistence type="predicted"/>
<protein>
    <recommendedName>
        <fullName evidence="3">Competence protein</fullName>
    </recommendedName>
</protein>
<evidence type="ECO:0008006" key="3">
    <source>
        <dbReference type="Google" id="ProtNLM"/>
    </source>
</evidence>
<dbReference type="OrthoDB" id="3784230at2"/>
<evidence type="ECO:0000313" key="1">
    <source>
        <dbReference type="EMBL" id="OCS90984.1"/>
    </source>
</evidence>
<dbReference type="RefSeq" id="WP_066463946.1">
    <property type="nucleotide sequence ID" value="NZ_MATO01000032.1"/>
</dbReference>
<comment type="caution">
    <text evidence="1">The sequence shown here is derived from an EMBL/GenBank/DDBJ whole genome shotgun (WGS) entry which is preliminary data.</text>
</comment>
<sequence>MDVAYSANYRLITAREAIKGRKYFCIVCNNDVIFCHGEKRIPYFKHTHNNPGEIDCEFYSKSVSANSIYEDEFSARQKIRLAIERLDDEYQFKLIFPLIKSQYLKNQLKNSYFSYRCKEVDDFDLNVVHLLPSRKRNDVIVPLLDSYSISSTNDRFEKYWGLNNSGKYNPFEDGAIIFKEIHGQHISIPYRNILLSGKFFIVSKKKLQSIHEDLEVINITAMSSFHIYELIMPVSFNDDLQRWFTVYLNYTLQSATCHLDIISPLDFKKIGTTIYLTTSHSTWQLTNIGERFLNQRLIIVDSKNHRQMLQVSDEQLIELNLNEGSDYEMYLDQEVSEIYTIRQLPEIEYKQISIGNIFVNGENILFHKQQLEAAQVNINSELDLLIHSDFGMYYRLGTSFSRNLLAPMRIDVPRVWSLEVINYKLESRDSVVEQIFHVYERQHLYQKIIVDVKYVSQLLELVSTSKFQYKDKLLFLIRKMGVRVPREIPKIMK</sequence>
<dbReference type="Proteomes" id="UP000093482">
    <property type="component" value="Unassembled WGS sequence"/>
</dbReference>
<evidence type="ECO:0000313" key="2">
    <source>
        <dbReference type="Proteomes" id="UP000093482"/>
    </source>
</evidence>
<keyword evidence="2" id="KW-1185">Reference proteome</keyword>
<organism evidence="1 2">
    <name type="scientific">Caryophanon latum</name>
    <dbReference type="NCBI Taxonomy" id="33977"/>
    <lineage>
        <taxon>Bacteria</taxon>
        <taxon>Bacillati</taxon>
        <taxon>Bacillota</taxon>
        <taxon>Bacilli</taxon>
        <taxon>Bacillales</taxon>
        <taxon>Caryophanaceae</taxon>
        <taxon>Caryophanon</taxon>
    </lineage>
</organism>
<name>A0A1C0YV20_9BACL</name>
<reference evidence="1 2" key="1">
    <citation type="submission" date="2016-07" db="EMBL/GenBank/DDBJ databases">
        <title>Caryophanon latum genome sequencing.</title>
        <authorList>
            <person name="Verma A."/>
            <person name="Pal Y."/>
            <person name="Krishnamurthi S."/>
        </authorList>
    </citation>
    <scope>NUCLEOTIDE SEQUENCE [LARGE SCALE GENOMIC DNA]</scope>
    <source>
        <strain evidence="1 2">DSM 14151</strain>
    </source>
</reference>
<gene>
    <name evidence="1" type="ORF">A6K76_10460</name>
</gene>